<evidence type="ECO:0000256" key="3">
    <source>
        <dbReference type="SAM" id="SignalP"/>
    </source>
</evidence>
<keyword evidence="1" id="KW-0067">ATP-binding</keyword>
<dbReference type="SUPFAM" id="SSF56112">
    <property type="entry name" value="Protein kinase-like (PK-like)"/>
    <property type="match status" value="1"/>
</dbReference>
<dbReference type="GO" id="GO:0005524">
    <property type="term" value="F:ATP binding"/>
    <property type="evidence" value="ECO:0007669"/>
    <property type="project" value="UniProtKB-UniRule"/>
</dbReference>
<dbReference type="InterPro" id="IPR017441">
    <property type="entry name" value="Protein_kinase_ATP_BS"/>
</dbReference>
<feature type="binding site" evidence="1">
    <location>
        <position position="81"/>
    </location>
    <ligand>
        <name>ATP</name>
        <dbReference type="ChEBI" id="CHEBI:30616"/>
    </ligand>
</feature>
<dbReference type="Pfam" id="PF07714">
    <property type="entry name" value="PK_Tyr_Ser-Thr"/>
    <property type="match status" value="2"/>
</dbReference>
<sequence>MPFFSLCSATSLGWVTWVRGANYGGEDETGPEARLGHLKRFMIKEIQEATNNFDRNNILGQGGFGVVYKCRLRDSTIVAVKRMKDCTTAIADDQFHTEVEVISLIAHRNLLKLTGFCVTNTERLLVYPFMPNGNVSSKLQGCTLTRMGNAISMECNTASNVLLDEYLEAVVADFGLVKLLNHGESHAITAVRGTIGRIPPEYMTAHQASEKTDVYAFGFLLIELITGRRSMELHENEYENGGILDWANELLEKNKLSSFVDRRLKNDYVSAELEEMVQIALLCTMHSPDHRPRMSEVVRMLDGSDGSIVEKWEALKDVHRSKPSTPEFMLSPPVGHGSSEHNSIQLEADELSGPR</sequence>
<dbReference type="HOGENOM" id="CLU_000288_21_4_1"/>
<dbReference type="FunFam" id="3.30.200.20:FF:000015">
    <property type="entry name" value="Somatic embryogenesis receptor kinase 1"/>
    <property type="match status" value="1"/>
</dbReference>
<dbReference type="PANTHER" id="PTHR48006:SF90">
    <property type="entry name" value="PROTEIN KINASE DOMAIN-CONTAINING PROTEIN"/>
    <property type="match status" value="1"/>
</dbReference>
<dbReference type="PROSITE" id="PS50011">
    <property type="entry name" value="PROTEIN_KINASE_DOM"/>
    <property type="match status" value="1"/>
</dbReference>
<dbReference type="Proteomes" id="UP000032180">
    <property type="component" value="Chromosome 5"/>
</dbReference>
<keyword evidence="6" id="KW-1185">Reference proteome</keyword>
<keyword evidence="3" id="KW-0732">Signal</keyword>
<dbReference type="InterPro" id="IPR011009">
    <property type="entry name" value="Kinase-like_dom_sf"/>
</dbReference>
<dbReference type="InterPro" id="IPR000719">
    <property type="entry name" value="Prot_kinase_dom"/>
</dbReference>
<feature type="region of interest" description="Disordered" evidence="2">
    <location>
        <begin position="320"/>
        <end position="355"/>
    </location>
</feature>
<dbReference type="InterPro" id="IPR051824">
    <property type="entry name" value="LRR_Rcpt-Like_S/T_Kinase"/>
</dbReference>
<protein>
    <recommendedName>
        <fullName evidence="4">Protein kinase domain-containing protein</fullName>
    </recommendedName>
</protein>
<dbReference type="GO" id="GO:0004672">
    <property type="term" value="F:protein kinase activity"/>
    <property type="evidence" value="ECO:0007669"/>
    <property type="project" value="InterPro"/>
</dbReference>
<organism evidence="5 6">
    <name type="scientific">Leersia perrieri</name>
    <dbReference type="NCBI Taxonomy" id="77586"/>
    <lineage>
        <taxon>Eukaryota</taxon>
        <taxon>Viridiplantae</taxon>
        <taxon>Streptophyta</taxon>
        <taxon>Embryophyta</taxon>
        <taxon>Tracheophyta</taxon>
        <taxon>Spermatophyta</taxon>
        <taxon>Magnoliopsida</taxon>
        <taxon>Liliopsida</taxon>
        <taxon>Poales</taxon>
        <taxon>Poaceae</taxon>
        <taxon>BOP clade</taxon>
        <taxon>Oryzoideae</taxon>
        <taxon>Oryzeae</taxon>
        <taxon>Oryzinae</taxon>
        <taxon>Leersia</taxon>
    </lineage>
</organism>
<dbReference type="Gramene" id="LPERR05G04300.1">
    <property type="protein sequence ID" value="LPERR05G04300.1"/>
    <property type="gene ID" value="LPERR05G04300"/>
</dbReference>
<feature type="chain" id="PRO_5002348907" description="Protein kinase domain-containing protein" evidence="3">
    <location>
        <begin position="21"/>
        <end position="355"/>
    </location>
</feature>
<evidence type="ECO:0000256" key="2">
    <source>
        <dbReference type="SAM" id="MobiDB-lite"/>
    </source>
</evidence>
<reference evidence="6" key="2">
    <citation type="submission" date="2013-12" db="EMBL/GenBank/DDBJ databases">
        <authorList>
            <person name="Yu Y."/>
            <person name="Lee S."/>
            <person name="de Baynast K."/>
            <person name="Wissotski M."/>
            <person name="Liu L."/>
            <person name="Talag J."/>
            <person name="Goicoechea J."/>
            <person name="Angelova A."/>
            <person name="Jetty R."/>
            <person name="Kudrna D."/>
            <person name="Golser W."/>
            <person name="Rivera L."/>
            <person name="Zhang J."/>
            <person name="Wing R."/>
        </authorList>
    </citation>
    <scope>NUCLEOTIDE SEQUENCE</scope>
</reference>
<dbReference type="PROSITE" id="PS00107">
    <property type="entry name" value="PROTEIN_KINASE_ATP"/>
    <property type="match status" value="1"/>
</dbReference>
<evidence type="ECO:0000256" key="1">
    <source>
        <dbReference type="PROSITE-ProRule" id="PRU10141"/>
    </source>
</evidence>
<name>A0A0D9WDA5_9ORYZ</name>
<dbReference type="PANTHER" id="PTHR48006">
    <property type="entry name" value="LEUCINE-RICH REPEAT-CONTAINING PROTEIN DDB_G0281931-RELATED"/>
    <property type="match status" value="1"/>
</dbReference>
<dbReference type="Gene3D" id="3.30.200.20">
    <property type="entry name" value="Phosphorylase Kinase, domain 1"/>
    <property type="match status" value="1"/>
</dbReference>
<dbReference type="Gene3D" id="1.10.510.10">
    <property type="entry name" value="Transferase(Phosphotransferase) domain 1"/>
    <property type="match status" value="1"/>
</dbReference>
<reference evidence="5 6" key="1">
    <citation type="submission" date="2012-08" db="EMBL/GenBank/DDBJ databases">
        <title>Oryza genome evolution.</title>
        <authorList>
            <person name="Wing R.A."/>
        </authorList>
    </citation>
    <scope>NUCLEOTIDE SEQUENCE</scope>
</reference>
<keyword evidence="1" id="KW-0547">Nucleotide-binding</keyword>
<reference evidence="5" key="3">
    <citation type="submission" date="2015-04" db="UniProtKB">
        <authorList>
            <consortium name="EnsemblPlants"/>
        </authorList>
    </citation>
    <scope>IDENTIFICATION</scope>
</reference>
<dbReference type="EnsemblPlants" id="LPERR05G04300.1">
    <property type="protein sequence ID" value="LPERR05G04300.1"/>
    <property type="gene ID" value="LPERR05G04300"/>
</dbReference>
<evidence type="ECO:0000313" key="5">
    <source>
        <dbReference type="EnsemblPlants" id="LPERR05G04300.1"/>
    </source>
</evidence>
<evidence type="ECO:0000313" key="6">
    <source>
        <dbReference type="Proteomes" id="UP000032180"/>
    </source>
</evidence>
<feature type="signal peptide" evidence="3">
    <location>
        <begin position="1"/>
        <end position="20"/>
    </location>
</feature>
<evidence type="ECO:0000259" key="4">
    <source>
        <dbReference type="PROSITE" id="PS50011"/>
    </source>
</evidence>
<dbReference type="InterPro" id="IPR001245">
    <property type="entry name" value="Ser-Thr/Tyr_kinase_cat_dom"/>
</dbReference>
<feature type="domain" description="Protein kinase" evidence="4">
    <location>
        <begin position="53"/>
        <end position="308"/>
    </location>
</feature>
<dbReference type="STRING" id="77586.A0A0D9WDA5"/>
<proteinExistence type="predicted"/>
<accession>A0A0D9WDA5</accession>
<dbReference type="AlphaFoldDB" id="A0A0D9WDA5"/>
<dbReference type="eggNOG" id="ENOG502QVM7">
    <property type="taxonomic scope" value="Eukaryota"/>
</dbReference>